<organism evidence="2 3">
    <name type="scientific">Lasiosphaeria miniovina</name>
    <dbReference type="NCBI Taxonomy" id="1954250"/>
    <lineage>
        <taxon>Eukaryota</taxon>
        <taxon>Fungi</taxon>
        <taxon>Dikarya</taxon>
        <taxon>Ascomycota</taxon>
        <taxon>Pezizomycotina</taxon>
        <taxon>Sordariomycetes</taxon>
        <taxon>Sordariomycetidae</taxon>
        <taxon>Sordariales</taxon>
        <taxon>Lasiosphaeriaceae</taxon>
        <taxon>Lasiosphaeria</taxon>
    </lineage>
</organism>
<dbReference type="GeneID" id="85328217"/>
<evidence type="ECO:0000256" key="1">
    <source>
        <dbReference type="SAM" id="MobiDB-lite"/>
    </source>
</evidence>
<name>A0AA40B5C9_9PEZI</name>
<dbReference type="AlphaFoldDB" id="A0AA40B5C9"/>
<feature type="region of interest" description="Disordered" evidence="1">
    <location>
        <begin position="99"/>
        <end position="233"/>
    </location>
</feature>
<gene>
    <name evidence="2" type="ORF">B0T26DRAFT_748262</name>
</gene>
<feature type="compositionally biased region" description="Low complexity" evidence="1">
    <location>
        <begin position="181"/>
        <end position="193"/>
    </location>
</feature>
<keyword evidence="3" id="KW-1185">Reference proteome</keyword>
<evidence type="ECO:0000313" key="2">
    <source>
        <dbReference type="EMBL" id="KAK0727981.1"/>
    </source>
</evidence>
<feature type="region of interest" description="Disordered" evidence="1">
    <location>
        <begin position="1"/>
        <end position="45"/>
    </location>
</feature>
<dbReference type="EMBL" id="JAUIRO010000002">
    <property type="protein sequence ID" value="KAK0727981.1"/>
    <property type="molecule type" value="Genomic_DNA"/>
</dbReference>
<dbReference type="Proteomes" id="UP001172101">
    <property type="component" value="Unassembled WGS sequence"/>
</dbReference>
<proteinExistence type="predicted"/>
<feature type="compositionally biased region" description="Basic and acidic residues" evidence="1">
    <location>
        <begin position="1"/>
        <end position="20"/>
    </location>
</feature>
<sequence>MDKGLPPRDPKGKLPARDSHTVIPGPSGDDQRPAFDRPTELRPNQSSIAYLDNVTRAIQFDIQQMDTNFSTALEDIIGEVQQSEELMVKQMAALSDINSPVAQAEQKPAAATPEAKPQAPSSTDVFQQPNYVPVNQNPQVTFTQRPLVDAPQHQTTQVQQSRHRSQARQYPTGQQFDAPYAPINPAPAQARRAPPGDPSDGSDSEPPRSYRSLSPRNLRGRTREPTTESVWDKIPKPTSTAYRIKREEVGIFNPEGDDINKVGMLTDGKNIVFSDIYAFELRVLSFLENPETFADAASQIAAFFQTLLGGSALLWWNSEITRRNEKP</sequence>
<feature type="compositionally biased region" description="Polar residues" evidence="1">
    <location>
        <begin position="119"/>
        <end position="144"/>
    </location>
</feature>
<protein>
    <submittedName>
        <fullName evidence="2">Uncharacterized protein</fullName>
    </submittedName>
</protein>
<feature type="compositionally biased region" description="Basic and acidic residues" evidence="1">
    <location>
        <begin position="29"/>
        <end position="40"/>
    </location>
</feature>
<reference evidence="2" key="1">
    <citation type="submission" date="2023-06" db="EMBL/GenBank/DDBJ databases">
        <title>Genome-scale phylogeny and comparative genomics of the fungal order Sordariales.</title>
        <authorList>
            <consortium name="Lawrence Berkeley National Laboratory"/>
            <person name="Hensen N."/>
            <person name="Bonometti L."/>
            <person name="Westerberg I."/>
            <person name="Brannstrom I.O."/>
            <person name="Guillou S."/>
            <person name="Cros-Aarteil S."/>
            <person name="Calhoun S."/>
            <person name="Haridas S."/>
            <person name="Kuo A."/>
            <person name="Mondo S."/>
            <person name="Pangilinan J."/>
            <person name="Riley R."/>
            <person name="LaButti K."/>
            <person name="Andreopoulos B."/>
            <person name="Lipzen A."/>
            <person name="Chen C."/>
            <person name="Yanf M."/>
            <person name="Daum C."/>
            <person name="Ng V."/>
            <person name="Clum A."/>
            <person name="Steindorff A."/>
            <person name="Ohm R."/>
            <person name="Martin F."/>
            <person name="Silar P."/>
            <person name="Natvig D."/>
            <person name="Lalanne C."/>
            <person name="Gautier V."/>
            <person name="Ament-velasquez S.L."/>
            <person name="Kruys A."/>
            <person name="Hutchinson M.I."/>
            <person name="Powell A.J."/>
            <person name="Barry K."/>
            <person name="Miller A.N."/>
            <person name="Grigoriev I.V."/>
            <person name="Debuchy R."/>
            <person name="Gladieux P."/>
            <person name="Thoren M.H."/>
            <person name="Johannesson H."/>
        </authorList>
    </citation>
    <scope>NUCLEOTIDE SEQUENCE</scope>
    <source>
        <strain evidence="2">SMH2392-1A</strain>
    </source>
</reference>
<accession>A0AA40B5C9</accession>
<feature type="compositionally biased region" description="Basic and acidic residues" evidence="1">
    <location>
        <begin position="221"/>
        <end position="233"/>
    </location>
</feature>
<evidence type="ECO:0000313" key="3">
    <source>
        <dbReference type="Proteomes" id="UP001172101"/>
    </source>
</evidence>
<dbReference type="RefSeq" id="XP_060300836.1">
    <property type="nucleotide sequence ID" value="XM_060444947.1"/>
</dbReference>
<comment type="caution">
    <text evidence="2">The sequence shown here is derived from an EMBL/GenBank/DDBJ whole genome shotgun (WGS) entry which is preliminary data.</text>
</comment>